<keyword evidence="4 11" id="KW-0808">Transferase</keyword>
<accession>A0A366CXB8</accession>
<comment type="function">
    <text evidence="11">Peptidoglycan polymerase that is essential for cell wall elongation.</text>
</comment>
<comment type="similarity">
    <text evidence="11">Belongs to the SEDS family. MrdB/RodA subfamily.</text>
</comment>
<evidence type="ECO:0000313" key="13">
    <source>
        <dbReference type="Proteomes" id="UP000252086"/>
    </source>
</evidence>
<feature type="transmembrane region" description="Helical" evidence="11">
    <location>
        <begin position="57"/>
        <end position="73"/>
    </location>
</feature>
<comment type="caution">
    <text evidence="12">The sequence shown here is derived from an EMBL/GenBank/DDBJ whole genome shotgun (WGS) entry which is preliminary data.</text>
</comment>
<dbReference type="GO" id="GO:0009252">
    <property type="term" value="P:peptidoglycan biosynthetic process"/>
    <property type="evidence" value="ECO:0007669"/>
    <property type="project" value="UniProtKB-UniRule"/>
</dbReference>
<dbReference type="RefSeq" id="WP_113874933.1">
    <property type="nucleotide sequence ID" value="NZ_QNRF01000006.1"/>
</dbReference>
<feature type="transmembrane region" description="Helical" evidence="11">
    <location>
        <begin position="21"/>
        <end position="45"/>
    </location>
</feature>
<dbReference type="EMBL" id="QNRF01000006">
    <property type="protein sequence ID" value="RBO82255.1"/>
    <property type="molecule type" value="Genomic_DNA"/>
</dbReference>
<dbReference type="GO" id="GO:0032153">
    <property type="term" value="C:cell division site"/>
    <property type="evidence" value="ECO:0007669"/>
    <property type="project" value="TreeGrafter"/>
</dbReference>
<feature type="transmembrane region" description="Helical" evidence="11">
    <location>
        <begin position="312"/>
        <end position="339"/>
    </location>
</feature>
<feature type="transmembrane region" description="Helical" evidence="11">
    <location>
        <begin position="85"/>
        <end position="103"/>
    </location>
</feature>
<dbReference type="PANTHER" id="PTHR30474:SF1">
    <property type="entry name" value="PEPTIDOGLYCAN GLYCOSYLTRANSFERASE MRDB"/>
    <property type="match status" value="1"/>
</dbReference>
<keyword evidence="10 11" id="KW-0961">Cell wall biogenesis/degradation</keyword>
<dbReference type="GO" id="GO:0071555">
    <property type="term" value="P:cell wall organization"/>
    <property type="evidence" value="ECO:0007669"/>
    <property type="project" value="UniProtKB-KW"/>
</dbReference>
<evidence type="ECO:0000256" key="11">
    <source>
        <dbReference type="HAMAP-Rule" id="MF_02079"/>
    </source>
</evidence>
<feature type="transmembrane region" description="Helical" evidence="11">
    <location>
        <begin position="279"/>
        <end position="300"/>
    </location>
</feature>
<feature type="transmembrane region" description="Helical" evidence="11">
    <location>
        <begin position="345"/>
        <end position="366"/>
    </location>
</feature>
<keyword evidence="6 11" id="KW-0133">Cell shape</keyword>
<comment type="catalytic activity">
    <reaction evidence="11">
        <text>[GlcNAc-(1-&gt;4)-Mur2Ac(oyl-L-Ala-gamma-D-Glu-L-Lys-D-Ala-D-Ala)](n)-di-trans,octa-cis-undecaprenyl diphosphate + beta-D-GlcNAc-(1-&gt;4)-Mur2Ac(oyl-L-Ala-gamma-D-Glu-L-Lys-D-Ala-D-Ala)-di-trans,octa-cis-undecaprenyl diphosphate = [GlcNAc-(1-&gt;4)-Mur2Ac(oyl-L-Ala-gamma-D-Glu-L-Lys-D-Ala-D-Ala)](n+1)-di-trans,octa-cis-undecaprenyl diphosphate + di-trans,octa-cis-undecaprenyl diphosphate + H(+)</text>
        <dbReference type="Rhea" id="RHEA:23708"/>
        <dbReference type="Rhea" id="RHEA-COMP:9602"/>
        <dbReference type="Rhea" id="RHEA-COMP:9603"/>
        <dbReference type="ChEBI" id="CHEBI:15378"/>
        <dbReference type="ChEBI" id="CHEBI:58405"/>
        <dbReference type="ChEBI" id="CHEBI:60033"/>
        <dbReference type="ChEBI" id="CHEBI:78435"/>
        <dbReference type="EC" id="2.4.99.28"/>
    </reaction>
</comment>
<evidence type="ECO:0000256" key="3">
    <source>
        <dbReference type="ARBA" id="ARBA00022676"/>
    </source>
</evidence>
<evidence type="ECO:0000313" key="12">
    <source>
        <dbReference type="EMBL" id="RBO82255.1"/>
    </source>
</evidence>
<dbReference type="HAMAP" id="MF_02079">
    <property type="entry name" value="PGT_RodA"/>
    <property type="match status" value="1"/>
</dbReference>
<evidence type="ECO:0000256" key="10">
    <source>
        <dbReference type="ARBA" id="ARBA00023316"/>
    </source>
</evidence>
<dbReference type="GO" id="GO:0008955">
    <property type="term" value="F:peptidoglycan glycosyltransferase activity"/>
    <property type="evidence" value="ECO:0007669"/>
    <property type="project" value="UniProtKB-UniRule"/>
</dbReference>
<comment type="pathway">
    <text evidence="11">Cell wall biogenesis; peptidoglycan biosynthesis.</text>
</comment>
<evidence type="ECO:0000256" key="7">
    <source>
        <dbReference type="ARBA" id="ARBA00022984"/>
    </source>
</evidence>
<dbReference type="GO" id="GO:0008360">
    <property type="term" value="P:regulation of cell shape"/>
    <property type="evidence" value="ECO:0007669"/>
    <property type="project" value="UniProtKB-KW"/>
</dbReference>
<keyword evidence="9 11" id="KW-0472">Membrane</keyword>
<keyword evidence="13" id="KW-1185">Reference proteome</keyword>
<evidence type="ECO:0000256" key="2">
    <source>
        <dbReference type="ARBA" id="ARBA00022475"/>
    </source>
</evidence>
<dbReference type="GO" id="GO:0015648">
    <property type="term" value="F:lipid-linked peptidoglycan transporter activity"/>
    <property type="evidence" value="ECO:0007669"/>
    <property type="project" value="TreeGrafter"/>
</dbReference>
<comment type="subcellular location">
    <subcellularLocation>
        <location evidence="11">Cell inner membrane</location>
        <topology evidence="11">Multi-pass membrane protein</topology>
    </subcellularLocation>
    <subcellularLocation>
        <location evidence="1">Membrane</location>
        <topology evidence="1">Multi-pass membrane protein</topology>
    </subcellularLocation>
</comment>
<dbReference type="NCBIfam" id="TIGR02210">
    <property type="entry name" value="rodA_shape"/>
    <property type="match status" value="1"/>
</dbReference>
<sequence length="373" mass="40693">MSESLYRRVLTFANARLWQLVHIDILLIGSLMLLIGGGLFVLYSASGQNVAMVERQVFRFAVGLMVCLVLAQLPPKYMRRASPALYIFIALLLIGVLMFGVGAKGAQRWLSLPGGLRFQPSEIMKIVMPMMVAWYFSDRALPPSFKQIMTVIVLIVAPVLLIAKQPDLGTSLLVAVSGIFALFLAGLGWRYILGAASLAPIAGYTLWQVMHDYQKQRVLTFLNPESDPLGSGWNIIQSKTAIGSGGLYGKGWLEGTQAQLDFLPESHTDFIIAVLAEEFGMLGCGLLICAYLLVIARGLYISAMAEDNYARLLAGSLTLTFFVYMFVNIGMVSGILPVVGVPLPLVSYGGTSIITIMATFGILMSIQTHKRAR</sequence>
<evidence type="ECO:0000256" key="6">
    <source>
        <dbReference type="ARBA" id="ARBA00022960"/>
    </source>
</evidence>
<reference evidence="12 13" key="1">
    <citation type="submission" date="2018-06" db="EMBL/GenBank/DDBJ databases">
        <title>Genomic Encyclopedia of Type Strains, Phase III (KMG-III): the genomes of soil and plant-associated and newly described type strains.</title>
        <authorList>
            <person name="Whitman W."/>
        </authorList>
    </citation>
    <scope>NUCLEOTIDE SEQUENCE [LARGE SCALE GENOMIC DNA]</scope>
    <source>
        <strain evidence="12 13">CECT 7732</strain>
    </source>
</reference>
<keyword evidence="11" id="KW-0997">Cell inner membrane</keyword>
<dbReference type="InterPro" id="IPR001182">
    <property type="entry name" value="FtsW/RodA"/>
</dbReference>
<feature type="transmembrane region" description="Helical" evidence="11">
    <location>
        <begin position="144"/>
        <end position="163"/>
    </location>
</feature>
<feature type="transmembrane region" description="Helical" evidence="11">
    <location>
        <begin position="170"/>
        <end position="192"/>
    </location>
</feature>
<dbReference type="InterPro" id="IPR018365">
    <property type="entry name" value="Cell_cycle_FtsW-rel_CS"/>
</dbReference>
<dbReference type="EC" id="2.4.99.28" evidence="11"/>
<name>A0A366CXB8_9GAMM</name>
<keyword evidence="8 11" id="KW-1133">Transmembrane helix</keyword>
<keyword evidence="2 11" id="KW-1003">Cell membrane</keyword>
<protein>
    <recommendedName>
        <fullName evidence="11">Peptidoglycan glycosyltransferase MrdB</fullName>
        <shortName evidence="11">PGT</shortName>
        <ecNumber evidence="11">2.4.99.28</ecNumber>
    </recommendedName>
    <alternativeName>
        <fullName evidence="11">Cell elongation protein RodA</fullName>
    </alternativeName>
    <alternativeName>
        <fullName evidence="11">Cell wall polymerase</fullName>
    </alternativeName>
    <alternativeName>
        <fullName evidence="11">Peptidoglycan polymerase</fullName>
        <shortName evidence="11">PG polymerase</shortName>
    </alternativeName>
</protein>
<dbReference type="PROSITE" id="PS00428">
    <property type="entry name" value="FTSW_RODA_SPOVE"/>
    <property type="match status" value="1"/>
</dbReference>
<dbReference type="AlphaFoldDB" id="A0A366CXB8"/>
<evidence type="ECO:0000256" key="5">
    <source>
        <dbReference type="ARBA" id="ARBA00022692"/>
    </source>
</evidence>
<dbReference type="InterPro" id="IPR011923">
    <property type="entry name" value="RodA/MrdB"/>
</dbReference>
<dbReference type="OrthoDB" id="9768187at2"/>
<dbReference type="PANTHER" id="PTHR30474">
    <property type="entry name" value="CELL CYCLE PROTEIN"/>
    <property type="match status" value="1"/>
</dbReference>
<evidence type="ECO:0000256" key="4">
    <source>
        <dbReference type="ARBA" id="ARBA00022679"/>
    </source>
</evidence>
<evidence type="ECO:0000256" key="9">
    <source>
        <dbReference type="ARBA" id="ARBA00023136"/>
    </source>
</evidence>
<dbReference type="GO" id="GO:0005886">
    <property type="term" value="C:plasma membrane"/>
    <property type="evidence" value="ECO:0007669"/>
    <property type="project" value="UniProtKB-SubCell"/>
</dbReference>
<keyword evidence="5 11" id="KW-0812">Transmembrane</keyword>
<dbReference type="UniPathway" id="UPA00219"/>
<dbReference type="Proteomes" id="UP000252086">
    <property type="component" value="Unassembled WGS sequence"/>
</dbReference>
<keyword evidence="7 11" id="KW-0573">Peptidoglycan synthesis</keyword>
<gene>
    <name evidence="11" type="primary">mrdB</name>
    <name evidence="11" type="synonym">rodA</name>
    <name evidence="12" type="ORF">DFP76_10683</name>
</gene>
<dbReference type="Pfam" id="PF01098">
    <property type="entry name" value="FTSW_RODA_SPOVE"/>
    <property type="match status" value="1"/>
</dbReference>
<keyword evidence="3 11" id="KW-0328">Glycosyltransferase</keyword>
<evidence type="ECO:0000256" key="1">
    <source>
        <dbReference type="ARBA" id="ARBA00004141"/>
    </source>
</evidence>
<organism evidence="12 13">
    <name type="scientific">Marinomonas aquiplantarum</name>
    <dbReference type="NCBI Taxonomy" id="491951"/>
    <lineage>
        <taxon>Bacteria</taxon>
        <taxon>Pseudomonadati</taxon>
        <taxon>Pseudomonadota</taxon>
        <taxon>Gammaproteobacteria</taxon>
        <taxon>Oceanospirillales</taxon>
        <taxon>Oceanospirillaceae</taxon>
        <taxon>Marinomonas</taxon>
    </lineage>
</organism>
<evidence type="ECO:0000256" key="8">
    <source>
        <dbReference type="ARBA" id="ARBA00022989"/>
    </source>
</evidence>
<proteinExistence type="inferred from homology"/>
<dbReference type="GO" id="GO:0051301">
    <property type="term" value="P:cell division"/>
    <property type="evidence" value="ECO:0007669"/>
    <property type="project" value="InterPro"/>
</dbReference>